<dbReference type="PANTHER" id="PTHR32018:SF18">
    <property type="entry name" value="RHAMNOGALACTURONAN ENDOLYASE"/>
    <property type="match status" value="1"/>
</dbReference>
<evidence type="ECO:0000256" key="4">
    <source>
        <dbReference type="ARBA" id="ARBA00012437"/>
    </source>
</evidence>
<evidence type="ECO:0000256" key="3">
    <source>
        <dbReference type="ARBA" id="ARBA00010418"/>
    </source>
</evidence>
<dbReference type="CDD" id="cd10320">
    <property type="entry name" value="RGL4_N"/>
    <property type="match status" value="1"/>
</dbReference>
<dbReference type="Proteomes" id="UP001567538">
    <property type="component" value="Unassembled WGS sequence"/>
</dbReference>
<dbReference type="InterPro" id="IPR029413">
    <property type="entry name" value="RG-lyase_II"/>
</dbReference>
<protein>
    <recommendedName>
        <fullName evidence="4">rhamnogalacturonan endolyase</fullName>
        <ecNumber evidence="4">4.2.2.23</ecNumber>
    </recommendedName>
</protein>
<evidence type="ECO:0000259" key="10">
    <source>
        <dbReference type="Pfam" id="PF14686"/>
    </source>
</evidence>
<dbReference type="Pfam" id="PF06045">
    <property type="entry name" value="Rhamnogal_lyase"/>
    <property type="match status" value="1"/>
</dbReference>
<dbReference type="EC" id="4.2.2.23" evidence="4"/>
<name>A0ABD1ILN0_SALDI</name>
<keyword evidence="7 11" id="KW-0456">Lyase</keyword>
<feature type="signal peptide" evidence="8">
    <location>
        <begin position="1"/>
        <end position="21"/>
    </location>
</feature>
<dbReference type="CDD" id="cd10317">
    <property type="entry name" value="RGL4_C"/>
    <property type="match status" value="1"/>
</dbReference>
<organism evidence="11 12">
    <name type="scientific">Salvia divinorum</name>
    <name type="common">Maria pastora</name>
    <name type="synonym">Diviner's sage</name>
    <dbReference type="NCBI Taxonomy" id="28513"/>
    <lineage>
        <taxon>Eukaryota</taxon>
        <taxon>Viridiplantae</taxon>
        <taxon>Streptophyta</taxon>
        <taxon>Embryophyta</taxon>
        <taxon>Tracheophyta</taxon>
        <taxon>Spermatophyta</taxon>
        <taxon>Magnoliopsida</taxon>
        <taxon>eudicotyledons</taxon>
        <taxon>Gunneridae</taxon>
        <taxon>Pentapetalae</taxon>
        <taxon>asterids</taxon>
        <taxon>lamiids</taxon>
        <taxon>Lamiales</taxon>
        <taxon>Lamiaceae</taxon>
        <taxon>Nepetoideae</taxon>
        <taxon>Mentheae</taxon>
        <taxon>Salviinae</taxon>
        <taxon>Salvia</taxon>
        <taxon>Salvia subgen. Calosphace</taxon>
    </lineage>
</organism>
<dbReference type="InterPro" id="IPR051850">
    <property type="entry name" value="Polysacch_Lyase_4"/>
</dbReference>
<keyword evidence="5" id="KW-0964">Secreted</keyword>
<gene>
    <name evidence="11" type="ORF">AAHA92_01064</name>
</gene>
<evidence type="ECO:0000256" key="8">
    <source>
        <dbReference type="SAM" id="SignalP"/>
    </source>
</evidence>
<feature type="domain" description="Rhamnogalacturonan lyase" evidence="9">
    <location>
        <begin position="473"/>
        <end position="661"/>
    </location>
</feature>
<dbReference type="SUPFAM" id="SSF49785">
    <property type="entry name" value="Galactose-binding domain-like"/>
    <property type="match status" value="1"/>
</dbReference>
<evidence type="ECO:0000259" key="9">
    <source>
        <dbReference type="Pfam" id="PF14683"/>
    </source>
</evidence>
<feature type="domain" description="Rhamnogalacturonan lyase" evidence="10">
    <location>
        <begin position="386"/>
        <end position="459"/>
    </location>
</feature>
<evidence type="ECO:0000256" key="6">
    <source>
        <dbReference type="ARBA" id="ARBA00022729"/>
    </source>
</evidence>
<feature type="chain" id="PRO_5044823060" description="rhamnogalacturonan endolyase" evidence="8">
    <location>
        <begin position="22"/>
        <end position="669"/>
    </location>
</feature>
<dbReference type="FunFam" id="2.60.40.1120:FF:000033">
    <property type="entry name" value="Rhamnogalacturonate lyase B"/>
    <property type="match status" value="1"/>
</dbReference>
<evidence type="ECO:0000256" key="5">
    <source>
        <dbReference type="ARBA" id="ARBA00022525"/>
    </source>
</evidence>
<comment type="catalytic activity">
    <reaction evidence="1">
        <text>Endotype eliminative cleavage of L-alpha-rhamnopyranosyl-(1-&gt;4)-alpha-D-galactopyranosyluronic acid bonds of rhamnogalacturonan I domains in ramified hairy regions of pectin leaving L-rhamnopyranose at the reducing end and 4-deoxy-4,5-unsaturated D-galactopyranosyluronic acid at the non-reducing end.</text>
        <dbReference type="EC" id="4.2.2.23"/>
    </reaction>
</comment>
<dbReference type="InterPro" id="IPR008979">
    <property type="entry name" value="Galactose-bd-like_sf"/>
</dbReference>
<dbReference type="CDD" id="cd10316">
    <property type="entry name" value="RGL4_M"/>
    <property type="match status" value="1"/>
</dbReference>
<comment type="subcellular location">
    <subcellularLocation>
        <location evidence="2">Secreted</location>
    </subcellularLocation>
</comment>
<comment type="caution">
    <text evidence="11">The sequence shown here is derived from an EMBL/GenBank/DDBJ whole genome shotgun (WGS) entry which is preliminary data.</text>
</comment>
<accession>A0ABD1ILN0</accession>
<dbReference type="Gene3D" id="2.60.40.1120">
    <property type="entry name" value="Carboxypeptidase-like, regulatory domain"/>
    <property type="match status" value="1"/>
</dbReference>
<dbReference type="AlphaFoldDB" id="A0ABD1ILN0"/>
<dbReference type="InterPro" id="IPR011013">
    <property type="entry name" value="Gal_mutarotase_sf_dom"/>
</dbReference>
<evidence type="ECO:0000256" key="7">
    <source>
        <dbReference type="ARBA" id="ARBA00023239"/>
    </source>
</evidence>
<dbReference type="Gene3D" id="2.60.120.260">
    <property type="entry name" value="Galactose-binding domain-like"/>
    <property type="match status" value="1"/>
</dbReference>
<keyword evidence="12" id="KW-1185">Reference proteome</keyword>
<keyword evidence="6 8" id="KW-0732">Signal</keyword>
<evidence type="ECO:0000256" key="1">
    <source>
        <dbReference type="ARBA" id="ARBA00001324"/>
    </source>
</evidence>
<evidence type="ECO:0000313" key="12">
    <source>
        <dbReference type="Proteomes" id="UP001567538"/>
    </source>
</evidence>
<dbReference type="SUPFAM" id="SSF49452">
    <property type="entry name" value="Starch-binding domain-like"/>
    <property type="match status" value="1"/>
</dbReference>
<dbReference type="SUPFAM" id="SSF74650">
    <property type="entry name" value="Galactose mutarotase-like"/>
    <property type="match status" value="1"/>
</dbReference>
<dbReference type="InterPro" id="IPR029411">
    <property type="entry name" value="RG-lyase_III"/>
</dbReference>
<evidence type="ECO:0000313" key="11">
    <source>
        <dbReference type="EMBL" id="KAL1569601.1"/>
    </source>
</evidence>
<dbReference type="InterPro" id="IPR013784">
    <property type="entry name" value="Carb-bd-like_fold"/>
</dbReference>
<dbReference type="Gene3D" id="2.70.98.10">
    <property type="match status" value="1"/>
</dbReference>
<dbReference type="PANTHER" id="PTHR32018">
    <property type="entry name" value="RHAMNOGALACTURONATE LYASE FAMILY PROTEIN"/>
    <property type="match status" value="1"/>
</dbReference>
<reference evidence="11 12" key="1">
    <citation type="submission" date="2024-06" db="EMBL/GenBank/DDBJ databases">
        <title>A chromosome level genome sequence of Diviner's sage (Salvia divinorum).</title>
        <authorList>
            <person name="Ford S.A."/>
            <person name="Ro D.-K."/>
            <person name="Ness R.W."/>
            <person name="Phillips M.A."/>
        </authorList>
    </citation>
    <scope>NUCLEOTIDE SEQUENCE [LARGE SCALE GENOMIC DNA]</scope>
    <source>
        <strain evidence="11">SAF-2024a</strain>
        <tissue evidence="11">Leaf</tissue>
    </source>
</reference>
<dbReference type="InterPro" id="IPR010325">
    <property type="entry name" value="Rhamnogal_lyase"/>
</dbReference>
<dbReference type="GO" id="GO:0005576">
    <property type="term" value="C:extracellular region"/>
    <property type="evidence" value="ECO:0007669"/>
    <property type="project" value="UniProtKB-SubCell"/>
</dbReference>
<comment type="similarity">
    <text evidence="3">Belongs to the polysaccharide lyase 4 family.</text>
</comment>
<sequence length="669" mass="76530">MELLCINLFIQICLLTQFVKCYDSLNSSSSFSSSSSSPLPVKLHVSPSTVKIYNGIVKLRLINPTGLIKGIAYKDIHNVLEHEFKDHERGYWDIVWTRPEIGKSNFDKLQCTEFRIIAQSDEQVEVSFIKRWNVSLGDNVVPLNVDKRYIMLRGVSGFYSYAIYEHLENWPDLDIEESRIAFKLDQNMFNYMAISRQKQRLMPSGAERAAGTVLAYKEAVLITNTTHPTLKGQVDDKYQYSCDNKDNHVHGWMGSDPHIGFWVITPSDEVRVGGPMKTDLTSHAGPIALAIFFSNHYRGPYYGIKLRGGEHWKRVFGPVLIYLNSDSGNDHPSLWKDARKQMLRETKKWPYDFPSSADYPNAKQRGQIYGRLLVHDQYISTHLIKARSAYVGLATPGDQGSFQDDTKSYQFWTRADRKGFFTVKHVRPGTYNLYAWVPGVIGDFKYEDNIVINPGSKIDVGDIVYNPPRSGPTLWEIGVPDRTAFEFYVPDPHPGLVNKLYINHVEKYRQYGLWDRYTDLYPNNDLIYNVDDGDYRKDWFFAHVTRKTCNNTYVPTTWKILFNLTNIDSVGVYTLRIALACANLANIQVWINELNTSTPHFSTGRKGRDNAIARHGIHGRYWLHGVGIAGSQLVEGINTIYLKQAAGGNPFVGVMYDYIRLEAPSQQEY</sequence>
<dbReference type="GO" id="GO:0102210">
    <property type="term" value="F:rhamnogalacturonan endolyase activity"/>
    <property type="evidence" value="ECO:0007669"/>
    <property type="project" value="UniProtKB-EC"/>
</dbReference>
<dbReference type="InterPro" id="IPR014718">
    <property type="entry name" value="GH-type_carb-bd"/>
</dbReference>
<evidence type="ECO:0000256" key="2">
    <source>
        <dbReference type="ARBA" id="ARBA00004613"/>
    </source>
</evidence>
<dbReference type="Pfam" id="PF14683">
    <property type="entry name" value="CBM-like"/>
    <property type="match status" value="1"/>
</dbReference>
<dbReference type="Pfam" id="PF14686">
    <property type="entry name" value="fn3_3"/>
    <property type="match status" value="1"/>
</dbReference>
<proteinExistence type="inferred from homology"/>
<dbReference type="EMBL" id="JBEAFC010000001">
    <property type="protein sequence ID" value="KAL1569601.1"/>
    <property type="molecule type" value="Genomic_DNA"/>
</dbReference>